<gene>
    <name evidence="1" type="ORF">PXEA_LOCUS1112</name>
</gene>
<dbReference type="Proteomes" id="UP000784294">
    <property type="component" value="Unassembled WGS sequence"/>
</dbReference>
<dbReference type="EMBL" id="CAAALY010002244">
    <property type="protein sequence ID" value="VEL07672.1"/>
    <property type="molecule type" value="Genomic_DNA"/>
</dbReference>
<reference evidence="1" key="1">
    <citation type="submission" date="2018-11" db="EMBL/GenBank/DDBJ databases">
        <authorList>
            <consortium name="Pathogen Informatics"/>
        </authorList>
    </citation>
    <scope>NUCLEOTIDE SEQUENCE</scope>
</reference>
<organism evidence="1 2">
    <name type="scientific">Protopolystoma xenopodis</name>
    <dbReference type="NCBI Taxonomy" id="117903"/>
    <lineage>
        <taxon>Eukaryota</taxon>
        <taxon>Metazoa</taxon>
        <taxon>Spiralia</taxon>
        <taxon>Lophotrochozoa</taxon>
        <taxon>Platyhelminthes</taxon>
        <taxon>Monogenea</taxon>
        <taxon>Polyopisthocotylea</taxon>
        <taxon>Polystomatidea</taxon>
        <taxon>Polystomatidae</taxon>
        <taxon>Protopolystoma</taxon>
    </lineage>
</organism>
<sequence>MPEDADAEFKLLTVTGFCIYWQPGDTKADQKDSPVYLLPATHLLGRLRRQLSHQLNTRANRAETNEDAAASFDSLKLLEQADTVKSHSSSIYDQSDTTTSPTFLARSSSSLERLIRPTLHSAHIEIDLSLNQVSLCLEHAACQSAILLLNRMIQQRQILDRNSRRPVIRPHKDRPNK</sequence>
<accession>A0A3S4ZN92</accession>
<comment type="caution">
    <text evidence="1">The sequence shown here is derived from an EMBL/GenBank/DDBJ whole genome shotgun (WGS) entry which is preliminary data.</text>
</comment>
<proteinExistence type="predicted"/>
<name>A0A3S4ZN92_9PLAT</name>
<protein>
    <submittedName>
        <fullName evidence="1">Uncharacterized protein</fullName>
    </submittedName>
</protein>
<evidence type="ECO:0000313" key="1">
    <source>
        <dbReference type="EMBL" id="VEL07672.1"/>
    </source>
</evidence>
<keyword evidence="2" id="KW-1185">Reference proteome</keyword>
<evidence type="ECO:0000313" key="2">
    <source>
        <dbReference type="Proteomes" id="UP000784294"/>
    </source>
</evidence>
<dbReference type="AlphaFoldDB" id="A0A3S4ZN92"/>